<dbReference type="Proteomes" id="UP001431783">
    <property type="component" value="Unassembled WGS sequence"/>
</dbReference>
<proteinExistence type="predicted"/>
<dbReference type="AlphaFoldDB" id="A0AAW1U0Q6"/>
<name>A0AAW1U0Q6_9CUCU</name>
<feature type="chain" id="PRO_5043755056" evidence="1">
    <location>
        <begin position="21"/>
        <end position="111"/>
    </location>
</feature>
<protein>
    <submittedName>
        <fullName evidence="2">Uncharacterized protein</fullName>
    </submittedName>
</protein>
<keyword evidence="3" id="KW-1185">Reference proteome</keyword>
<dbReference type="EMBL" id="JARQZJ010000035">
    <property type="protein sequence ID" value="KAK9876128.1"/>
    <property type="molecule type" value="Genomic_DNA"/>
</dbReference>
<comment type="caution">
    <text evidence="2">The sequence shown here is derived from an EMBL/GenBank/DDBJ whole genome shotgun (WGS) entry which is preliminary data.</text>
</comment>
<accession>A0AAW1U0Q6</accession>
<organism evidence="2 3">
    <name type="scientific">Henosepilachna vigintioctopunctata</name>
    <dbReference type="NCBI Taxonomy" id="420089"/>
    <lineage>
        <taxon>Eukaryota</taxon>
        <taxon>Metazoa</taxon>
        <taxon>Ecdysozoa</taxon>
        <taxon>Arthropoda</taxon>
        <taxon>Hexapoda</taxon>
        <taxon>Insecta</taxon>
        <taxon>Pterygota</taxon>
        <taxon>Neoptera</taxon>
        <taxon>Endopterygota</taxon>
        <taxon>Coleoptera</taxon>
        <taxon>Polyphaga</taxon>
        <taxon>Cucujiformia</taxon>
        <taxon>Coccinelloidea</taxon>
        <taxon>Coccinellidae</taxon>
        <taxon>Epilachninae</taxon>
        <taxon>Epilachnini</taxon>
        <taxon>Henosepilachna</taxon>
    </lineage>
</organism>
<keyword evidence="1" id="KW-0732">Signal</keyword>
<evidence type="ECO:0000256" key="1">
    <source>
        <dbReference type="SAM" id="SignalP"/>
    </source>
</evidence>
<evidence type="ECO:0000313" key="2">
    <source>
        <dbReference type="EMBL" id="KAK9876128.1"/>
    </source>
</evidence>
<evidence type="ECO:0000313" key="3">
    <source>
        <dbReference type="Proteomes" id="UP001431783"/>
    </source>
</evidence>
<sequence length="111" mass="12927">MKLNLLFFVCLKHVSEEVGSSELDVIGYNHECSHTKNMRTGGTIVYIQKFYKYRLTLNINVGDILWLTSNEIEVKKDEYVITVIYRSPGTSDRIFMEKLEEYIDVLLEING</sequence>
<reference evidence="2 3" key="1">
    <citation type="submission" date="2023-03" db="EMBL/GenBank/DDBJ databases">
        <title>Genome insight into feeding habits of ladybird beetles.</title>
        <authorList>
            <person name="Li H.-S."/>
            <person name="Huang Y.-H."/>
            <person name="Pang H."/>
        </authorList>
    </citation>
    <scope>NUCLEOTIDE SEQUENCE [LARGE SCALE GENOMIC DNA]</scope>
    <source>
        <strain evidence="2">SYSU_2023b</strain>
        <tissue evidence="2">Whole body</tissue>
    </source>
</reference>
<gene>
    <name evidence="2" type="ORF">WA026_011245</name>
</gene>
<feature type="signal peptide" evidence="1">
    <location>
        <begin position="1"/>
        <end position="20"/>
    </location>
</feature>